<keyword evidence="1 2" id="KW-0238">DNA-binding</keyword>
<dbReference type="PANTHER" id="PTHR30055:SF226">
    <property type="entry name" value="HTH-TYPE TRANSCRIPTIONAL REGULATOR PKSA"/>
    <property type="match status" value="1"/>
</dbReference>
<dbReference type="SUPFAM" id="SSF46689">
    <property type="entry name" value="Homeodomain-like"/>
    <property type="match status" value="1"/>
</dbReference>
<keyword evidence="5" id="KW-1185">Reference proteome</keyword>
<evidence type="ECO:0000256" key="1">
    <source>
        <dbReference type="ARBA" id="ARBA00023125"/>
    </source>
</evidence>
<accession>A0ABZ2MBV2</accession>
<dbReference type="EMBL" id="CP089984">
    <property type="protein sequence ID" value="WXB19987.1"/>
    <property type="molecule type" value="Genomic_DNA"/>
</dbReference>
<sequence>MTRKPPTLRERQRLETRRLIQTQAMRLFLARGYDETTVNDVAEAARVSAMTVYRHFPTKEDLVLSDEYNAIIAERIAARPPHETLVQRIGRTFVEDIGLMVGGGSHERAAEGVRARLVVPGGKELLLARLKLVMATPALRARQWESQYAIQRTIVEALRGDPPDRDLEFQLWVASGACCAALRAALFRWAEENGRPDLTRLLEDALAIAFAGQFP</sequence>
<feature type="DNA-binding region" description="H-T-H motif" evidence="2">
    <location>
        <begin position="37"/>
        <end position="56"/>
    </location>
</feature>
<evidence type="ECO:0000313" key="4">
    <source>
        <dbReference type="EMBL" id="WXB19987.1"/>
    </source>
</evidence>
<evidence type="ECO:0000256" key="2">
    <source>
        <dbReference type="PROSITE-ProRule" id="PRU00335"/>
    </source>
</evidence>
<dbReference type="Pfam" id="PF00440">
    <property type="entry name" value="TetR_N"/>
    <property type="match status" value="1"/>
</dbReference>
<dbReference type="Proteomes" id="UP001370348">
    <property type="component" value="Chromosome"/>
</dbReference>
<name>A0ABZ2MBV2_9BACT</name>
<dbReference type="PANTHER" id="PTHR30055">
    <property type="entry name" value="HTH-TYPE TRANSCRIPTIONAL REGULATOR RUTR"/>
    <property type="match status" value="1"/>
</dbReference>
<evidence type="ECO:0000259" key="3">
    <source>
        <dbReference type="PROSITE" id="PS50977"/>
    </source>
</evidence>
<dbReference type="PRINTS" id="PR00455">
    <property type="entry name" value="HTHTETR"/>
</dbReference>
<dbReference type="RefSeq" id="WP_394829587.1">
    <property type="nucleotide sequence ID" value="NZ_CP089984.1"/>
</dbReference>
<dbReference type="InterPro" id="IPR050109">
    <property type="entry name" value="HTH-type_TetR-like_transc_reg"/>
</dbReference>
<reference evidence="4 5" key="1">
    <citation type="submission" date="2021-12" db="EMBL/GenBank/DDBJ databases">
        <title>Discovery of the Pendulisporaceae a myxobacterial family with distinct sporulation behavior and unique specialized metabolism.</title>
        <authorList>
            <person name="Garcia R."/>
            <person name="Popoff A."/>
            <person name="Bader C.D."/>
            <person name="Loehr J."/>
            <person name="Walesch S."/>
            <person name="Walt C."/>
            <person name="Boldt J."/>
            <person name="Bunk B."/>
            <person name="Haeckl F.J.F.P.J."/>
            <person name="Gunesch A.P."/>
            <person name="Birkelbach J."/>
            <person name="Nuebel U."/>
            <person name="Pietschmann T."/>
            <person name="Bach T."/>
            <person name="Mueller R."/>
        </authorList>
    </citation>
    <scope>NUCLEOTIDE SEQUENCE [LARGE SCALE GENOMIC DNA]</scope>
    <source>
        <strain evidence="4 5">MSr11954</strain>
    </source>
</reference>
<gene>
    <name evidence="4" type="ORF">LZC94_22530</name>
</gene>
<dbReference type="PROSITE" id="PS50977">
    <property type="entry name" value="HTH_TETR_2"/>
    <property type="match status" value="1"/>
</dbReference>
<protein>
    <submittedName>
        <fullName evidence="4">TetR/AcrR family transcriptional regulator</fullName>
    </submittedName>
</protein>
<dbReference type="InterPro" id="IPR001647">
    <property type="entry name" value="HTH_TetR"/>
</dbReference>
<evidence type="ECO:0000313" key="5">
    <source>
        <dbReference type="Proteomes" id="UP001370348"/>
    </source>
</evidence>
<dbReference type="Gene3D" id="1.10.357.10">
    <property type="entry name" value="Tetracycline Repressor, domain 2"/>
    <property type="match status" value="1"/>
</dbReference>
<organism evidence="4 5">
    <name type="scientific">Pendulispora albinea</name>
    <dbReference type="NCBI Taxonomy" id="2741071"/>
    <lineage>
        <taxon>Bacteria</taxon>
        <taxon>Pseudomonadati</taxon>
        <taxon>Myxococcota</taxon>
        <taxon>Myxococcia</taxon>
        <taxon>Myxococcales</taxon>
        <taxon>Sorangiineae</taxon>
        <taxon>Pendulisporaceae</taxon>
        <taxon>Pendulispora</taxon>
    </lineage>
</organism>
<dbReference type="InterPro" id="IPR041347">
    <property type="entry name" value="MftR_C"/>
</dbReference>
<proteinExistence type="predicted"/>
<dbReference type="Pfam" id="PF17754">
    <property type="entry name" value="TetR_C_14"/>
    <property type="match status" value="1"/>
</dbReference>
<feature type="domain" description="HTH tetR-type" evidence="3">
    <location>
        <begin position="14"/>
        <end position="74"/>
    </location>
</feature>
<dbReference type="Gene3D" id="1.10.10.60">
    <property type="entry name" value="Homeodomain-like"/>
    <property type="match status" value="1"/>
</dbReference>
<dbReference type="InterPro" id="IPR009057">
    <property type="entry name" value="Homeodomain-like_sf"/>
</dbReference>